<dbReference type="Pfam" id="PF07980">
    <property type="entry name" value="SusD_RagB"/>
    <property type="match status" value="1"/>
</dbReference>
<dbReference type="PROSITE" id="PS51257">
    <property type="entry name" value="PROKAR_LIPOPROTEIN"/>
    <property type="match status" value="1"/>
</dbReference>
<evidence type="ECO:0000313" key="10">
    <source>
        <dbReference type="Proteomes" id="UP000007435"/>
    </source>
</evidence>
<keyword evidence="10" id="KW-1185">Reference proteome</keyword>
<dbReference type="STRING" id="649349.Lbys_0834"/>
<evidence type="ECO:0000256" key="1">
    <source>
        <dbReference type="ARBA" id="ARBA00004442"/>
    </source>
</evidence>
<name>E4RQL6_LEAB4</name>
<evidence type="ECO:0000256" key="2">
    <source>
        <dbReference type="ARBA" id="ARBA00006275"/>
    </source>
</evidence>
<keyword evidence="4" id="KW-0472">Membrane</keyword>
<sequence>MKNIIKTALCAALLIGTSSCSDFLQEPVLGQENLDTYFQNEEESLKQLSGAYQGIFWDDWWQIAAPNVGFEMSTDDLWMGNTTQSQSDWIRMAHYDNPAQDGPISNYWQYRYKAILRCNIVINKVADAPISNESLKKRIIAEAKFLRAFNYFELVKNFGGVPLVLEMKLPSEVIGIQRASIAETYAQIEKDLKEAIADLPKKSEYASTDLGRATKGAAQSYLGKAYLYQEKYAEAKAVLEEVINSGEYDLLPEFGQVWTIAQNNGKESVFEVQFSNVTNYNLGGRLPVFTGSRDDSGWSWGLPTSDLENAFKNAGDTERLKWTIVKHGDDVPGETAPEGKNYVITPDKHKSARINRKFYIPRAERSVPYDANFNNLNHRLLRYADVLLMYAEASNALGDDAAARIALNKVRTRAKLGEVTASGTALRDAIRTERRLELALEFNRLYDIRRWTESNGKKMIANLFGANGSFVRYNLSAAADEYEKTNQKENSNKGINFREDRDLLFPIPHSEVQLSNGSIVQNPNF</sequence>
<evidence type="ECO:0000259" key="7">
    <source>
        <dbReference type="Pfam" id="PF07980"/>
    </source>
</evidence>
<organism evidence="9 10">
    <name type="scientific">Leadbetterella byssophila (strain DSM 17132 / JCM 16389 / KACC 11308 / NBRC 106382 / 4M15)</name>
    <dbReference type="NCBI Taxonomy" id="649349"/>
    <lineage>
        <taxon>Bacteria</taxon>
        <taxon>Pseudomonadati</taxon>
        <taxon>Bacteroidota</taxon>
        <taxon>Cytophagia</taxon>
        <taxon>Cytophagales</taxon>
        <taxon>Leadbetterellaceae</taxon>
        <taxon>Leadbetterella</taxon>
    </lineage>
</organism>
<evidence type="ECO:0000256" key="6">
    <source>
        <dbReference type="SAM" id="SignalP"/>
    </source>
</evidence>
<reference key="1">
    <citation type="submission" date="2010-11" db="EMBL/GenBank/DDBJ databases">
        <title>The complete genome of Leadbetterella byssophila DSM 17132.</title>
        <authorList>
            <consortium name="US DOE Joint Genome Institute (JGI-PGF)"/>
            <person name="Lucas S."/>
            <person name="Copeland A."/>
            <person name="Lapidus A."/>
            <person name="Glavina del Rio T."/>
            <person name="Dalin E."/>
            <person name="Tice H."/>
            <person name="Bruce D."/>
            <person name="Goodwin L."/>
            <person name="Pitluck S."/>
            <person name="Kyrpides N."/>
            <person name="Mavromatis K."/>
            <person name="Ivanova N."/>
            <person name="Teshima H."/>
            <person name="Brettin T."/>
            <person name="Detter J.C."/>
            <person name="Han C."/>
            <person name="Tapia R."/>
            <person name="Land M."/>
            <person name="Hauser L."/>
            <person name="Markowitz V."/>
            <person name="Cheng J.-F."/>
            <person name="Hugenholtz P."/>
            <person name="Woyke T."/>
            <person name="Wu D."/>
            <person name="Tindall B."/>
            <person name="Pomrenke H.G."/>
            <person name="Brambilla E."/>
            <person name="Klenk H.-P."/>
            <person name="Eisen J.A."/>
        </authorList>
    </citation>
    <scope>NUCLEOTIDE SEQUENCE [LARGE SCALE GENOMIC DNA]</scope>
    <source>
        <strain>DSM 17132</strain>
    </source>
</reference>
<evidence type="ECO:0000256" key="3">
    <source>
        <dbReference type="ARBA" id="ARBA00022729"/>
    </source>
</evidence>
<evidence type="ECO:0000256" key="5">
    <source>
        <dbReference type="ARBA" id="ARBA00023237"/>
    </source>
</evidence>
<evidence type="ECO:0000313" key="9">
    <source>
        <dbReference type="EMBL" id="ADQ16582.1"/>
    </source>
</evidence>
<reference evidence="9 10" key="2">
    <citation type="journal article" date="2011" name="Stand. Genomic Sci.">
        <title>Complete genome sequence of Leadbetterella byssophila type strain (4M15).</title>
        <authorList>
            <person name="Abt B."/>
            <person name="Teshima H."/>
            <person name="Lucas S."/>
            <person name="Lapidus A."/>
            <person name="Del Rio T.G."/>
            <person name="Nolan M."/>
            <person name="Tice H."/>
            <person name="Cheng J.F."/>
            <person name="Pitluck S."/>
            <person name="Liolios K."/>
            <person name="Pagani I."/>
            <person name="Ivanova N."/>
            <person name="Mavromatis K."/>
            <person name="Pati A."/>
            <person name="Tapia R."/>
            <person name="Han C."/>
            <person name="Goodwin L."/>
            <person name="Chen A."/>
            <person name="Palaniappan K."/>
            <person name="Land M."/>
            <person name="Hauser L."/>
            <person name="Chang Y.J."/>
            <person name="Jeffries C.D."/>
            <person name="Rohde M."/>
            <person name="Goker M."/>
            <person name="Tindall B.J."/>
            <person name="Detter J.C."/>
            <person name="Woyke T."/>
            <person name="Bristow J."/>
            <person name="Eisen J.A."/>
            <person name="Markowitz V."/>
            <person name="Hugenholtz P."/>
            <person name="Klenk H.P."/>
            <person name="Kyrpides N.C."/>
        </authorList>
    </citation>
    <scope>NUCLEOTIDE SEQUENCE [LARGE SCALE GENOMIC DNA]</scope>
    <source>
        <strain evidence="10">DSM 17132 / JCM 16389 / KACC 11308 / NBRC 106382 / 4M15</strain>
    </source>
</reference>
<dbReference type="Gene3D" id="1.25.40.390">
    <property type="match status" value="1"/>
</dbReference>
<dbReference type="SUPFAM" id="SSF48452">
    <property type="entry name" value="TPR-like"/>
    <property type="match status" value="1"/>
</dbReference>
<dbReference type="HOGENOM" id="CLU_015553_1_4_10"/>
<evidence type="ECO:0000259" key="8">
    <source>
        <dbReference type="Pfam" id="PF14322"/>
    </source>
</evidence>
<comment type="similarity">
    <text evidence="2">Belongs to the SusD family.</text>
</comment>
<dbReference type="GO" id="GO:0009279">
    <property type="term" value="C:cell outer membrane"/>
    <property type="evidence" value="ECO:0007669"/>
    <property type="project" value="UniProtKB-SubCell"/>
</dbReference>
<keyword evidence="3 6" id="KW-0732">Signal</keyword>
<gene>
    <name evidence="9" type="ordered locus">Lbys_0834</name>
</gene>
<keyword evidence="5" id="KW-0998">Cell outer membrane</keyword>
<proteinExistence type="inferred from homology"/>
<accession>E4RQL6</accession>
<dbReference type="eggNOG" id="COG0702">
    <property type="taxonomic scope" value="Bacteria"/>
</dbReference>
<feature type="chain" id="PRO_5003188032" evidence="6">
    <location>
        <begin position="22"/>
        <end position="525"/>
    </location>
</feature>
<protein>
    <submittedName>
        <fullName evidence="9">RagB/SusD domain protein</fullName>
    </submittedName>
</protein>
<dbReference type="InterPro" id="IPR011990">
    <property type="entry name" value="TPR-like_helical_dom_sf"/>
</dbReference>
<feature type="domain" description="SusD-like N-terminal" evidence="8">
    <location>
        <begin position="64"/>
        <end position="227"/>
    </location>
</feature>
<evidence type="ECO:0000256" key="4">
    <source>
        <dbReference type="ARBA" id="ARBA00023136"/>
    </source>
</evidence>
<dbReference type="CDD" id="cd08977">
    <property type="entry name" value="SusD"/>
    <property type="match status" value="1"/>
</dbReference>
<dbReference type="KEGG" id="lby:Lbys_0834"/>
<dbReference type="Proteomes" id="UP000007435">
    <property type="component" value="Chromosome"/>
</dbReference>
<dbReference type="Pfam" id="PF14322">
    <property type="entry name" value="SusD-like_3"/>
    <property type="match status" value="1"/>
</dbReference>
<dbReference type="EMBL" id="CP002305">
    <property type="protein sequence ID" value="ADQ16582.1"/>
    <property type="molecule type" value="Genomic_DNA"/>
</dbReference>
<comment type="subcellular location">
    <subcellularLocation>
        <location evidence="1">Cell outer membrane</location>
    </subcellularLocation>
</comment>
<feature type="signal peptide" evidence="6">
    <location>
        <begin position="1"/>
        <end position="21"/>
    </location>
</feature>
<dbReference type="RefSeq" id="WP_013407633.1">
    <property type="nucleotide sequence ID" value="NC_014655.1"/>
</dbReference>
<dbReference type="OrthoDB" id="636214at2"/>
<dbReference type="InterPro" id="IPR012944">
    <property type="entry name" value="SusD_RagB_dom"/>
</dbReference>
<dbReference type="InterPro" id="IPR033985">
    <property type="entry name" value="SusD-like_N"/>
</dbReference>
<feature type="domain" description="RagB/SusD" evidence="7">
    <location>
        <begin position="266"/>
        <end position="524"/>
    </location>
</feature>
<dbReference type="AlphaFoldDB" id="E4RQL6"/>